<evidence type="ECO:0008006" key="5">
    <source>
        <dbReference type="Google" id="ProtNLM"/>
    </source>
</evidence>
<reference evidence="3 4" key="1">
    <citation type="journal article" date="2024" name="Commun. Biol.">
        <title>Comparative genomic analysis of thermophilic fungi reveals convergent evolutionary adaptations and gene losses.</title>
        <authorList>
            <person name="Steindorff A.S."/>
            <person name="Aguilar-Pontes M.V."/>
            <person name="Robinson A.J."/>
            <person name="Andreopoulos B."/>
            <person name="LaButti K."/>
            <person name="Kuo A."/>
            <person name="Mondo S."/>
            <person name="Riley R."/>
            <person name="Otillar R."/>
            <person name="Haridas S."/>
            <person name="Lipzen A."/>
            <person name="Grimwood J."/>
            <person name="Schmutz J."/>
            <person name="Clum A."/>
            <person name="Reid I.D."/>
            <person name="Moisan M.C."/>
            <person name="Butler G."/>
            <person name="Nguyen T.T.M."/>
            <person name="Dewar K."/>
            <person name="Conant G."/>
            <person name="Drula E."/>
            <person name="Henrissat B."/>
            <person name="Hansel C."/>
            <person name="Singer S."/>
            <person name="Hutchinson M.I."/>
            <person name="de Vries R.P."/>
            <person name="Natvig D.O."/>
            <person name="Powell A.J."/>
            <person name="Tsang A."/>
            <person name="Grigoriev I.V."/>
        </authorList>
    </citation>
    <scope>NUCLEOTIDE SEQUENCE [LARGE SCALE GENOMIC DNA]</scope>
    <source>
        <strain evidence="3 4">CBS 494.80</strain>
    </source>
</reference>
<comment type="caution">
    <text evidence="3">The sequence shown here is derived from an EMBL/GenBank/DDBJ whole genome shotgun (WGS) entry which is preliminary data.</text>
</comment>
<evidence type="ECO:0000313" key="4">
    <source>
        <dbReference type="Proteomes" id="UP001595075"/>
    </source>
</evidence>
<keyword evidence="2" id="KW-0472">Membrane</keyword>
<evidence type="ECO:0000256" key="2">
    <source>
        <dbReference type="SAM" id="Phobius"/>
    </source>
</evidence>
<feature type="transmembrane region" description="Helical" evidence="2">
    <location>
        <begin position="86"/>
        <end position="107"/>
    </location>
</feature>
<protein>
    <recommendedName>
        <fullName evidence="5">Transmembrane protein</fullName>
    </recommendedName>
</protein>
<feature type="region of interest" description="Disordered" evidence="1">
    <location>
        <begin position="31"/>
        <end position="63"/>
    </location>
</feature>
<accession>A0ABR4CSV4</accession>
<evidence type="ECO:0000256" key="1">
    <source>
        <dbReference type="SAM" id="MobiDB-lite"/>
    </source>
</evidence>
<dbReference type="Proteomes" id="UP001595075">
    <property type="component" value="Unassembled WGS sequence"/>
</dbReference>
<dbReference type="EMBL" id="JAZHXI010000003">
    <property type="protein sequence ID" value="KAL2073035.1"/>
    <property type="molecule type" value="Genomic_DNA"/>
</dbReference>
<organism evidence="3 4">
    <name type="scientific">Oculimacula yallundae</name>
    <dbReference type="NCBI Taxonomy" id="86028"/>
    <lineage>
        <taxon>Eukaryota</taxon>
        <taxon>Fungi</taxon>
        <taxon>Dikarya</taxon>
        <taxon>Ascomycota</taxon>
        <taxon>Pezizomycotina</taxon>
        <taxon>Leotiomycetes</taxon>
        <taxon>Helotiales</taxon>
        <taxon>Ploettnerulaceae</taxon>
        <taxon>Oculimacula</taxon>
    </lineage>
</organism>
<sequence length="134" mass="15445">MFPPWMGSYPYRSSSGPITIEYEYVPYSRPNIRRRSPHSAFGIRSELRSSPKPNKKSSPPTPLTTVTRFFRREYKFITRGPITSSITLAFLVGPVAVFGSVALLFALKDHRDRQRFDRQRAIEEKGEDWGDGFQ</sequence>
<feature type="compositionally biased region" description="Low complexity" evidence="1">
    <location>
        <begin position="50"/>
        <end position="63"/>
    </location>
</feature>
<proteinExistence type="predicted"/>
<evidence type="ECO:0000313" key="3">
    <source>
        <dbReference type="EMBL" id="KAL2073035.1"/>
    </source>
</evidence>
<keyword evidence="2" id="KW-0812">Transmembrane</keyword>
<keyword evidence="4" id="KW-1185">Reference proteome</keyword>
<name>A0ABR4CSV4_9HELO</name>
<keyword evidence="2" id="KW-1133">Transmembrane helix</keyword>
<gene>
    <name evidence="3" type="ORF">VTL71DRAFT_10359</name>
</gene>